<dbReference type="CDD" id="cd12148">
    <property type="entry name" value="fungal_TF_MHR"/>
    <property type="match status" value="1"/>
</dbReference>
<dbReference type="Pfam" id="PF00172">
    <property type="entry name" value="Zn_clus"/>
    <property type="match status" value="1"/>
</dbReference>
<dbReference type="Gene3D" id="4.10.240.10">
    <property type="entry name" value="Zn(2)-C6 fungal-type DNA-binding domain"/>
    <property type="match status" value="1"/>
</dbReference>
<evidence type="ECO:0000256" key="4">
    <source>
        <dbReference type="ARBA" id="ARBA00023125"/>
    </source>
</evidence>
<dbReference type="AlphaFoldDB" id="A0A0U5G6H5"/>
<evidence type="ECO:0000256" key="5">
    <source>
        <dbReference type="ARBA" id="ARBA00023163"/>
    </source>
</evidence>
<dbReference type="SMART" id="SM00066">
    <property type="entry name" value="GAL4"/>
    <property type="match status" value="1"/>
</dbReference>
<dbReference type="PROSITE" id="PS00463">
    <property type="entry name" value="ZN2_CY6_FUNGAL_1"/>
    <property type="match status" value="1"/>
</dbReference>
<dbReference type="SUPFAM" id="SSF57701">
    <property type="entry name" value="Zn2/Cys6 DNA-binding domain"/>
    <property type="match status" value="1"/>
</dbReference>
<feature type="compositionally biased region" description="Polar residues" evidence="7">
    <location>
        <begin position="106"/>
        <end position="138"/>
    </location>
</feature>
<dbReference type="GO" id="GO:0006351">
    <property type="term" value="P:DNA-templated transcription"/>
    <property type="evidence" value="ECO:0007669"/>
    <property type="project" value="InterPro"/>
</dbReference>
<proteinExistence type="predicted"/>
<dbReference type="InterPro" id="IPR036864">
    <property type="entry name" value="Zn2-C6_fun-type_DNA-bd_sf"/>
</dbReference>
<accession>A0A0U5G6H5</accession>
<keyword evidence="6" id="KW-0539">Nucleus</keyword>
<dbReference type="Pfam" id="PF04082">
    <property type="entry name" value="Fungal_trans"/>
    <property type="match status" value="1"/>
</dbReference>
<dbReference type="GO" id="GO:0003677">
    <property type="term" value="F:DNA binding"/>
    <property type="evidence" value="ECO:0007669"/>
    <property type="project" value="UniProtKB-KW"/>
</dbReference>
<evidence type="ECO:0000313" key="9">
    <source>
        <dbReference type="EMBL" id="CEL06493.1"/>
    </source>
</evidence>
<dbReference type="InterPro" id="IPR050815">
    <property type="entry name" value="TF_fung"/>
</dbReference>
<protein>
    <recommendedName>
        <fullName evidence="8">Zn(2)-C6 fungal-type domain-containing protein</fullName>
    </recommendedName>
</protein>
<organism evidence="9 10">
    <name type="scientific">Aspergillus calidoustus</name>
    <dbReference type="NCBI Taxonomy" id="454130"/>
    <lineage>
        <taxon>Eukaryota</taxon>
        <taxon>Fungi</taxon>
        <taxon>Dikarya</taxon>
        <taxon>Ascomycota</taxon>
        <taxon>Pezizomycotina</taxon>
        <taxon>Eurotiomycetes</taxon>
        <taxon>Eurotiomycetidae</taxon>
        <taxon>Eurotiales</taxon>
        <taxon>Aspergillaceae</taxon>
        <taxon>Aspergillus</taxon>
        <taxon>Aspergillus subgen. Nidulantes</taxon>
    </lineage>
</organism>
<dbReference type="InterPro" id="IPR001138">
    <property type="entry name" value="Zn2Cys6_DnaBD"/>
</dbReference>
<dbReference type="STRING" id="454130.A0A0U5G6H5"/>
<sequence length="602" mass="67168">MSAPSVPAQRLRRSIACDECRRRKLRCDGQKPQCGICLETGIACELTPRRTRGPKKGHLRDLKNRLVQLEGLLDGRLPAQNIQQDSSAALTENRGDASGAGLNLTPALSPSSLSNFGQDGSGATETLTPPGVTTSSTLEHGPLLQVRSTPTVPSPCQPTSSQPTISTPGGSLPPMTRALQEELDQLYMDRAHPSIPILHQRRYMTWSKSTARNESQRCLQYAMWAMASLLSTQFRDMLELLYQEAKRMLEHLTLDGEEEDTTSIGTELAQAWVLITAFESMRAFHRRAWMSAGRAFRLVQALHYHEIDSPTKKQGLSPPLDRDSIAVEEKRRVFWMAYLLDHLISLRDDWPITLNEHVICTRLPAPDSDFQNGCQELGPLLSEAMTDASLRLRSPFNECLILATICGRSLLQSQQYQISTAYGGTPVDWAEQQRWINTLLLNRLQVLSQYYPAPTESNDPLLLFAHIVAQATVIYCCKTMTDSATLQESSERTGDYNHAHRALGASERIIHLAKTLPELPISKVHPLMPLPLFLCAEFLYDRMSTDPAVHLPIQELFDVFSRLRNVNDLEKSYLDLLPRSCLSKTAEMVGLCFDTSSSGPSS</sequence>
<keyword evidence="2" id="KW-0479">Metal-binding</keyword>
<dbReference type="PANTHER" id="PTHR47338">
    <property type="entry name" value="ZN(II)2CYS6 TRANSCRIPTION FACTOR (EUROFUNG)-RELATED"/>
    <property type="match status" value="1"/>
</dbReference>
<dbReference type="GO" id="GO:0008270">
    <property type="term" value="F:zinc ion binding"/>
    <property type="evidence" value="ECO:0007669"/>
    <property type="project" value="InterPro"/>
</dbReference>
<dbReference type="SMART" id="SM00906">
    <property type="entry name" value="Fungal_trans"/>
    <property type="match status" value="1"/>
</dbReference>
<keyword evidence="3" id="KW-0805">Transcription regulation</keyword>
<feature type="region of interest" description="Disordered" evidence="7">
    <location>
        <begin position="86"/>
        <end position="175"/>
    </location>
</feature>
<evidence type="ECO:0000256" key="1">
    <source>
        <dbReference type="ARBA" id="ARBA00004123"/>
    </source>
</evidence>
<evidence type="ECO:0000256" key="7">
    <source>
        <dbReference type="SAM" id="MobiDB-lite"/>
    </source>
</evidence>
<keyword evidence="5" id="KW-0804">Transcription</keyword>
<dbReference type="InterPro" id="IPR007219">
    <property type="entry name" value="XnlR_reg_dom"/>
</dbReference>
<keyword evidence="4" id="KW-0238">DNA-binding</keyword>
<dbReference type="Proteomes" id="UP000054771">
    <property type="component" value="Unassembled WGS sequence"/>
</dbReference>
<evidence type="ECO:0000256" key="3">
    <source>
        <dbReference type="ARBA" id="ARBA00023015"/>
    </source>
</evidence>
<comment type="subcellular location">
    <subcellularLocation>
        <location evidence="1">Nucleus</location>
    </subcellularLocation>
</comment>
<dbReference type="CDD" id="cd00067">
    <property type="entry name" value="GAL4"/>
    <property type="match status" value="1"/>
</dbReference>
<evidence type="ECO:0000313" key="10">
    <source>
        <dbReference type="Proteomes" id="UP000054771"/>
    </source>
</evidence>
<name>A0A0U5G6H5_ASPCI</name>
<reference evidence="10" key="1">
    <citation type="journal article" date="2016" name="Genome Announc.">
        <title>Draft genome sequences of fungus Aspergillus calidoustus.</title>
        <authorList>
            <person name="Horn F."/>
            <person name="Linde J."/>
            <person name="Mattern D.J."/>
            <person name="Walther G."/>
            <person name="Guthke R."/>
            <person name="Scherlach K."/>
            <person name="Martin K."/>
            <person name="Brakhage A.A."/>
            <person name="Petzke L."/>
            <person name="Valiante V."/>
        </authorList>
    </citation>
    <scope>NUCLEOTIDE SEQUENCE [LARGE SCALE GENOMIC DNA]</scope>
    <source>
        <strain evidence="10">SF006504</strain>
    </source>
</reference>
<dbReference type="PANTHER" id="PTHR47338:SF3">
    <property type="entry name" value="C6 FINGER DOMAIN TRANSCRIPTION FACTOR DBAA-RELATED"/>
    <property type="match status" value="1"/>
</dbReference>
<dbReference type="GO" id="GO:0000981">
    <property type="term" value="F:DNA-binding transcription factor activity, RNA polymerase II-specific"/>
    <property type="evidence" value="ECO:0007669"/>
    <property type="project" value="InterPro"/>
</dbReference>
<feature type="compositionally biased region" description="Low complexity" evidence="7">
    <location>
        <begin position="157"/>
        <end position="170"/>
    </location>
</feature>
<evidence type="ECO:0000256" key="2">
    <source>
        <dbReference type="ARBA" id="ARBA00022723"/>
    </source>
</evidence>
<dbReference type="GO" id="GO:0005634">
    <property type="term" value="C:nucleus"/>
    <property type="evidence" value="ECO:0007669"/>
    <property type="project" value="UniProtKB-SubCell"/>
</dbReference>
<dbReference type="EMBL" id="CDMC01000008">
    <property type="protein sequence ID" value="CEL06493.1"/>
    <property type="molecule type" value="Genomic_DNA"/>
</dbReference>
<feature type="domain" description="Zn(2)-C6 fungal-type" evidence="8">
    <location>
        <begin position="16"/>
        <end position="46"/>
    </location>
</feature>
<dbReference type="PROSITE" id="PS50048">
    <property type="entry name" value="ZN2_CY6_FUNGAL_2"/>
    <property type="match status" value="1"/>
</dbReference>
<gene>
    <name evidence="9" type="ORF">ASPCAL09670</name>
</gene>
<evidence type="ECO:0000259" key="8">
    <source>
        <dbReference type="PROSITE" id="PS50048"/>
    </source>
</evidence>
<evidence type="ECO:0000256" key="6">
    <source>
        <dbReference type="ARBA" id="ARBA00023242"/>
    </source>
</evidence>
<dbReference type="OMA" id="RSPFNEC"/>
<keyword evidence="10" id="KW-1185">Reference proteome</keyword>
<dbReference type="OrthoDB" id="3037908at2759"/>